<evidence type="ECO:0000256" key="2">
    <source>
        <dbReference type="ARBA" id="ARBA00005268"/>
    </source>
</evidence>
<evidence type="ECO:0000313" key="8">
    <source>
        <dbReference type="Proteomes" id="UP000263489"/>
    </source>
</evidence>
<evidence type="ECO:0000256" key="6">
    <source>
        <dbReference type="SAM" id="Phobius"/>
    </source>
</evidence>
<keyword evidence="4 6" id="KW-1133">Transmembrane helix</keyword>
<evidence type="ECO:0000256" key="5">
    <source>
        <dbReference type="ARBA" id="ARBA00023136"/>
    </source>
</evidence>
<evidence type="ECO:0000256" key="3">
    <source>
        <dbReference type="ARBA" id="ARBA00022692"/>
    </source>
</evidence>
<organism evidence="7 8">
    <name type="scientific">Marinobacter adhaerens</name>
    <dbReference type="NCBI Taxonomy" id="1033846"/>
    <lineage>
        <taxon>Bacteria</taxon>
        <taxon>Pseudomonadati</taxon>
        <taxon>Pseudomonadota</taxon>
        <taxon>Gammaproteobacteria</taxon>
        <taxon>Pseudomonadales</taxon>
        <taxon>Marinobacteraceae</taxon>
        <taxon>Marinobacter</taxon>
    </lineage>
</organism>
<name>A0A352ISR4_9GAMM</name>
<comment type="caution">
    <text evidence="7">The sequence shown here is derived from an EMBL/GenBank/DDBJ whole genome shotgun (WGS) entry which is preliminary data.</text>
</comment>
<proteinExistence type="inferred from homology"/>
<dbReference type="GO" id="GO:0005886">
    <property type="term" value="C:plasma membrane"/>
    <property type="evidence" value="ECO:0007669"/>
    <property type="project" value="TreeGrafter"/>
</dbReference>
<dbReference type="InterPro" id="IPR005226">
    <property type="entry name" value="UPF0014_fam"/>
</dbReference>
<feature type="transmembrane region" description="Helical" evidence="6">
    <location>
        <begin position="65"/>
        <end position="86"/>
    </location>
</feature>
<dbReference type="Pfam" id="PF03649">
    <property type="entry name" value="UPF0014"/>
    <property type="match status" value="1"/>
</dbReference>
<dbReference type="Proteomes" id="UP000263489">
    <property type="component" value="Unassembled WGS sequence"/>
</dbReference>
<dbReference type="AlphaFoldDB" id="A0A352ISR4"/>
<reference evidence="7 8" key="1">
    <citation type="journal article" date="2018" name="Nat. Biotechnol.">
        <title>A standardized bacterial taxonomy based on genome phylogeny substantially revises the tree of life.</title>
        <authorList>
            <person name="Parks D.H."/>
            <person name="Chuvochina M."/>
            <person name="Waite D.W."/>
            <person name="Rinke C."/>
            <person name="Skarshewski A."/>
            <person name="Chaumeil P.A."/>
            <person name="Hugenholtz P."/>
        </authorList>
    </citation>
    <scope>NUCLEOTIDE SEQUENCE [LARGE SCALE GENOMIC DNA]</scope>
    <source>
        <strain evidence="7">UBA9380</strain>
    </source>
</reference>
<evidence type="ECO:0000256" key="1">
    <source>
        <dbReference type="ARBA" id="ARBA00004141"/>
    </source>
</evidence>
<accession>A0A352ISR4</accession>
<feature type="transmembrane region" description="Helical" evidence="6">
    <location>
        <begin position="34"/>
        <end position="53"/>
    </location>
</feature>
<keyword evidence="3 6" id="KW-0812">Transmembrane</keyword>
<comment type="subcellular location">
    <subcellularLocation>
        <location evidence="1">Membrane</location>
        <topology evidence="1">Multi-pass membrane protein</topology>
    </subcellularLocation>
</comment>
<keyword evidence="5 6" id="KW-0472">Membrane</keyword>
<evidence type="ECO:0000256" key="4">
    <source>
        <dbReference type="ARBA" id="ARBA00022989"/>
    </source>
</evidence>
<dbReference type="EMBL" id="DNNA01000151">
    <property type="protein sequence ID" value="HBC34497.1"/>
    <property type="molecule type" value="Genomic_DNA"/>
</dbReference>
<feature type="non-terminal residue" evidence="7">
    <location>
        <position position="1"/>
    </location>
</feature>
<dbReference type="PANTHER" id="PTHR30028">
    <property type="entry name" value="UPF0014 INNER MEMBRANE PROTEIN YBBM-RELATED"/>
    <property type="match status" value="1"/>
</dbReference>
<gene>
    <name evidence="7" type="ORF">DC045_09300</name>
</gene>
<evidence type="ECO:0000313" key="7">
    <source>
        <dbReference type="EMBL" id="HBC34497.1"/>
    </source>
</evidence>
<protein>
    <submittedName>
        <fullName evidence="7">ABC transporter permease</fullName>
    </submittedName>
</protein>
<sequence>VIENRLMLGQTWKQALEDIRRDAMRSGMMPSINAMAAAGIVSLPGMMTGQILAGSPPAVAVKYQILVMLIITVGTGFGALMAVSWGGRRLFDDRERLRLDRLVKQ</sequence>
<comment type="similarity">
    <text evidence="2">Belongs to the UPF0014 family.</text>
</comment>
<dbReference type="PANTHER" id="PTHR30028:SF0">
    <property type="entry name" value="PROTEIN ALUMINUM SENSITIVE 3"/>
    <property type="match status" value="1"/>
</dbReference>